<name>A0A0H3FBA7_RAHSY</name>
<organism evidence="9 11">
    <name type="scientific">Rahnella sp. (strain Y9602)</name>
    <dbReference type="NCBI Taxonomy" id="2703885"/>
    <lineage>
        <taxon>Bacteria</taxon>
        <taxon>Pseudomonadati</taxon>
        <taxon>Pseudomonadota</taxon>
        <taxon>Gammaproteobacteria</taxon>
        <taxon>Enterobacterales</taxon>
        <taxon>Yersiniaceae</taxon>
        <taxon>Rahnella</taxon>
    </lineage>
</organism>
<dbReference type="GeneID" id="95416594"/>
<dbReference type="PROSITE" id="PS50893">
    <property type="entry name" value="ABC_TRANSPORTER_2"/>
    <property type="match status" value="1"/>
</dbReference>
<evidence type="ECO:0000313" key="9">
    <source>
        <dbReference type="EMBL" id="ADW74333.1"/>
    </source>
</evidence>
<dbReference type="GO" id="GO:0042941">
    <property type="term" value="P:D-alanine transmembrane transport"/>
    <property type="evidence" value="ECO:0007669"/>
    <property type="project" value="TreeGrafter"/>
</dbReference>
<evidence type="ECO:0000256" key="6">
    <source>
        <dbReference type="ARBA" id="ARBA00041124"/>
    </source>
</evidence>
<dbReference type="KEGG" id="rah:Rahaq_2730"/>
<dbReference type="GO" id="GO:1903806">
    <property type="term" value="P:L-isoleucine import across plasma membrane"/>
    <property type="evidence" value="ECO:0007669"/>
    <property type="project" value="TreeGrafter"/>
</dbReference>
<keyword evidence="4 10" id="KW-0067">ATP-binding</keyword>
<dbReference type="Gene3D" id="3.40.50.300">
    <property type="entry name" value="P-loop containing nucleotide triphosphate hydrolases"/>
    <property type="match status" value="1"/>
</dbReference>
<dbReference type="eggNOG" id="COG0411">
    <property type="taxonomic scope" value="Bacteria"/>
</dbReference>
<dbReference type="PROSITE" id="PS00211">
    <property type="entry name" value="ABC_TRANSPORTER_1"/>
    <property type="match status" value="1"/>
</dbReference>
<dbReference type="SMART" id="SM00382">
    <property type="entry name" value="AAA"/>
    <property type="match status" value="1"/>
</dbReference>
<evidence type="ECO:0000256" key="5">
    <source>
        <dbReference type="ARBA" id="ARBA00022970"/>
    </source>
</evidence>
<dbReference type="InterPro" id="IPR017871">
    <property type="entry name" value="ABC_transporter-like_CS"/>
</dbReference>
<dbReference type="Proteomes" id="UP000007257">
    <property type="component" value="Chromosome"/>
</dbReference>
<dbReference type="GO" id="GO:0015192">
    <property type="term" value="F:L-phenylalanine transmembrane transporter activity"/>
    <property type="evidence" value="ECO:0007669"/>
    <property type="project" value="TreeGrafter"/>
</dbReference>
<evidence type="ECO:0000256" key="2">
    <source>
        <dbReference type="ARBA" id="ARBA00022448"/>
    </source>
</evidence>
<feature type="domain" description="ABC transporter" evidence="8">
    <location>
        <begin position="11"/>
        <end position="289"/>
    </location>
</feature>
<gene>
    <name evidence="9" type="ordered locus">Rahaq_2730</name>
    <name evidence="10" type="ORF">ACFPK4_16215</name>
</gene>
<evidence type="ECO:0000313" key="11">
    <source>
        <dbReference type="Proteomes" id="UP000007257"/>
    </source>
</evidence>
<dbReference type="HOGENOM" id="CLU_000604_1_2_6"/>
<evidence type="ECO:0000256" key="3">
    <source>
        <dbReference type="ARBA" id="ARBA00022741"/>
    </source>
</evidence>
<dbReference type="GO" id="GO:1903805">
    <property type="term" value="P:L-valine import across plasma membrane"/>
    <property type="evidence" value="ECO:0007669"/>
    <property type="project" value="TreeGrafter"/>
</dbReference>
<dbReference type="OrthoDB" id="9805514at2"/>
<evidence type="ECO:0000313" key="10">
    <source>
        <dbReference type="EMBL" id="MFD3225084.1"/>
    </source>
</evidence>
<protein>
    <recommendedName>
        <fullName evidence="6">High-affinity branched-chain amino acid transport ATP-binding protein LivG</fullName>
    </recommendedName>
    <alternativeName>
        <fullName evidence="7">LIV-I protein G</fullName>
    </alternativeName>
</protein>
<dbReference type="GO" id="GO:0015808">
    <property type="term" value="P:L-alanine transport"/>
    <property type="evidence" value="ECO:0007669"/>
    <property type="project" value="TreeGrafter"/>
</dbReference>
<dbReference type="EMBL" id="CP002505">
    <property type="protein sequence ID" value="ADW74333.1"/>
    <property type="molecule type" value="Genomic_DNA"/>
</dbReference>
<reference evidence="10 12" key="3">
    <citation type="submission" date="2024-09" db="EMBL/GenBank/DDBJ databases">
        <title>Genomes of Rahnella.</title>
        <authorList>
            <person name="Mnguni F.C."/>
            <person name="Shin G.Y."/>
            <person name="Coutinho T."/>
        </authorList>
    </citation>
    <scope>NUCLEOTIDE SEQUENCE [LARGE SCALE GENOMIC DNA]</scope>
    <source>
        <strain evidence="10 12">20WA0057</strain>
    </source>
</reference>
<accession>A0A0H3FBA7</accession>
<dbReference type="CDD" id="cd03219">
    <property type="entry name" value="ABC_Mj1267_LivG_branched"/>
    <property type="match status" value="1"/>
</dbReference>
<dbReference type="EMBL" id="JBHUCJ010000041">
    <property type="protein sequence ID" value="MFD3225084.1"/>
    <property type="molecule type" value="Genomic_DNA"/>
</dbReference>
<sequence>MSEALADNNILSVEHLRMHFGGIKALNDVNLAVKRGSITALIGPNGAGKTTVFNCLTGFYKASGGNILLNTRRRTTNVIQVLGQKFQPDDWIKPAQLGKRIFYKMFGGTHLVNRAGLARTFQNIRLFREMSVVENLLVAQHMQTNRNLIAGVLNTPGYRRAENQALDRAFYWLEVVELVDCANRLAGEMSYGQQRRLEIARAMCTAPEMICLDEPAAGLNPVETRTLSKIIRFLRDHHDITVLLIEHDMGMVMDISDHIIVLDHGDVIAEGIPQAIQNDEKVIAAYLGADEDDEVSL</sequence>
<keyword evidence="3" id="KW-0547">Nucleotide-binding</keyword>
<dbReference type="GO" id="GO:0005524">
    <property type="term" value="F:ATP binding"/>
    <property type="evidence" value="ECO:0007669"/>
    <property type="project" value="UniProtKB-KW"/>
</dbReference>
<dbReference type="InterPro" id="IPR051120">
    <property type="entry name" value="ABC_AA/LPS_Transport"/>
</dbReference>
<evidence type="ECO:0000256" key="4">
    <source>
        <dbReference type="ARBA" id="ARBA00022840"/>
    </source>
</evidence>
<evidence type="ECO:0000313" key="12">
    <source>
        <dbReference type="Proteomes" id="UP001598201"/>
    </source>
</evidence>
<comment type="similarity">
    <text evidence="1">Belongs to the ABC transporter superfamily.</text>
</comment>
<dbReference type="InterPro" id="IPR003439">
    <property type="entry name" value="ABC_transporter-like_ATP-bd"/>
</dbReference>
<keyword evidence="2" id="KW-0813">Transport</keyword>
<dbReference type="GO" id="GO:0005886">
    <property type="term" value="C:plasma membrane"/>
    <property type="evidence" value="ECO:0007669"/>
    <property type="project" value="TreeGrafter"/>
</dbReference>
<dbReference type="InterPro" id="IPR032823">
    <property type="entry name" value="BCA_ABC_TP_C"/>
</dbReference>
<dbReference type="PANTHER" id="PTHR45772:SF11">
    <property type="entry name" value="HIGH-AFFINITY BRANCHED-CHAIN AMINO ACID TRANSPORT ATP-BINDING PROTEIN LIVG"/>
    <property type="match status" value="1"/>
</dbReference>
<dbReference type="InterPro" id="IPR003593">
    <property type="entry name" value="AAA+_ATPase"/>
</dbReference>
<dbReference type="SUPFAM" id="SSF52540">
    <property type="entry name" value="P-loop containing nucleoside triphosphate hydrolases"/>
    <property type="match status" value="1"/>
</dbReference>
<dbReference type="GO" id="GO:0016887">
    <property type="term" value="F:ATP hydrolysis activity"/>
    <property type="evidence" value="ECO:0007669"/>
    <property type="project" value="InterPro"/>
</dbReference>
<dbReference type="Pfam" id="PF12399">
    <property type="entry name" value="BCA_ABC_TP_C"/>
    <property type="match status" value="1"/>
</dbReference>
<evidence type="ECO:0000259" key="8">
    <source>
        <dbReference type="PROSITE" id="PS50893"/>
    </source>
</evidence>
<evidence type="ECO:0000256" key="7">
    <source>
        <dbReference type="ARBA" id="ARBA00042258"/>
    </source>
</evidence>
<dbReference type="InterPro" id="IPR027417">
    <property type="entry name" value="P-loop_NTPase"/>
</dbReference>
<dbReference type="GO" id="GO:0005304">
    <property type="term" value="F:L-valine transmembrane transporter activity"/>
    <property type="evidence" value="ECO:0007669"/>
    <property type="project" value="TreeGrafter"/>
</dbReference>
<dbReference type="Proteomes" id="UP001598201">
    <property type="component" value="Unassembled WGS sequence"/>
</dbReference>
<proteinExistence type="inferred from homology"/>
<dbReference type="PANTHER" id="PTHR45772">
    <property type="entry name" value="CONSERVED COMPONENT OF ABC TRANSPORTER FOR NATURAL AMINO ACIDS-RELATED"/>
    <property type="match status" value="1"/>
</dbReference>
<keyword evidence="5" id="KW-0029">Amino-acid transport</keyword>
<dbReference type="FunFam" id="3.40.50.300:FF:000317">
    <property type="entry name" value="Amino acid ABC transporter ATP-binding protein"/>
    <property type="match status" value="1"/>
</dbReference>
<dbReference type="AlphaFoldDB" id="A0A0H3FBA7"/>
<dbReference type="RefSeq" id="WP_013576032.1">
    <property type="nucleotide sequence ID" value="NC_015061.1"/>
</dbReference>
<dbReference type="GO" id="GO:0015188">
    <property type="term" value="F:L-isoleucine transmembrane transporter activity"/>
    <property type="evidence" value="ECO:0007669"/>
    <property type="project" value="TreeGrafter"/>
</dbReference>
<reference evidence="11" key="1">
    <citation type="submission" date="2011-01" db="EMBL/GenBank/DDBJ databases">
        <title>Complete sequence of chromosome of Rahnella sp. Y9602.</title>
        <authorList>
            <consortium name="US DOE Joint Genome Institute"/>
            <person name="Lucas S."/>
            <person name="Copeland A."/>
            <person name="Lapidus A."/>
            <person name="Cheng J.-F."/>
            <person name="Goodwin L."/>
            <person name="Pitluck S."/>
            <person name="Lu M."/>
            <person name="Detter J.C."/>
            <person name="Han C."/>
            <person name="Tapia R."/>
            <person name="Land M."/>
            <person name="Hauser L."/>
            <person name="Kyrpides N."/>
            <person name="Ivanova N."/>
            <person name="Ovchinnikova G."/>
            <person name="Pagani I."/>
            <person name="Sobecky P.A."/>
            <person name="Martinez R.J."/>
            <person name="Woyke T."/>
        </authorList>
    </citation>
    <scope>NUCLEOTIDE SEQUENCE [LARGE SCALE GENOMIC DNA]</scope>
    <source>
        <strain evidence="11">Y9602</strain>
    </source>
</reference>
<keyword evidence="12" id="KW-1185">Reference proteome</keyword>
<reference evidence="9 11" key="2">
    <citation type="journal article" date="2012" name="J. Bacteriol.">
        <title>Complete Genome Sequence of Rahnella sp. Strain Y9602, a Gammaproteobacterium Isolate from Metal- and Radionuclide-Contaminated Soil.</title>
        <authorList>
            <person name="Martinez R.J."/>
            <person name="Bruce D."/>
            <person name="Detter C."/>
            <person name="Goodwin L.A."/>
            <person name="Han J."/>
            <person name="Han C.S."/>
            <person name="Held B."/>
            <person name="Land M.L."/>
            <person name="Mikhailova N."/>
            <person name="Nolan M."/>
            <person name="Pennacchio L."/>
            <person name="Pitluck S."/>
            <person name="Tapia R."/>
            <person name="Woyke T."/>
            <person name="Sobecky P.A."/>
        </authorList>
    </citation>
    <scope>NUCLEOTIDE SEQUENCE [LARGE SCALE GENOMIC DNA]</scope>
    <source>
        <strain evidence="9 11">Y9602</strain>
    </source>
</reference>
<evidence type="ECO:0000256" key="1">
    <source>
        <dbReference type="ARBA" id="ARBA00005417"/>
    </source>
</evidence>
<dbReference type="Pfam" id="PF00005">
    <property type="entry name" value="ABC_tran"/>
    <property type="match status" value="1"/>
</dbReference>